<dbReference type="InterPro" id="IPR050563">
    <property type="entry name" value="4-hydroxybenzoyl-CoA_TE"/>
</dbReference>
<dbReference type="RefSeq" id="WP_310797710.1">
    <property type="nucleotide sequence ID" value="NZ_CP123872.1"/>
</dbReference>
<dbReference type="Pfam" id="PF13279">
    <property type="entry name" value="4HBT_2"/>
    <property type="match status" value="1"/>
</dbReference>
<reference evidence="3" key="1">
    <citation type="submission" date="2023-04" db="EMBL/GenBank/DDBJ databases">
        <title>Complete genome sequence of Temperatibacter marinus.</title>
        <authorList>
            <person name="Rong J.-C."/>
            <person name="Yi M.-L."/>
            <person name="Zhao Q."/>
        </authorList>
    </citation>
    <scope>NUCLEOTIDE SEQUENCE</scope>
    <source>
        <strain evidence="3">NBRC 110045</strain>
    </source>
</reference>
<dbReference type="EMBL" id="CP123872">
    <property type="protein sequence ID" value="WND01880.1"/>
    <property type="molecule type" value="Genomic_DNA"/>
</dbReference>
<dbReference type="AlphaFoldDB" id="A0AA52H9N7"/>
<gene>
    <name evidence="3" type="ORF">QGN29_09985</name>
</gene>
<keyword evidence="2" id="KW-0378">Hydrolase</keyword>
<dbReference type="PANTHER" id="PTHR31793:SF37">
    <property type="entry name" value="ACYL-COA THIOESTER HYDROLASE YBGC"/>
    <property type="match status" value="1"/>
</dbReference>
<proteinExistence type="inferred from homology"/>
<dbReference type="InterPro" id="IPR006684">
    <property type="entry name" value="YbgC/YbaW"/>
</dbReference>
<accession>A0AA52H9N7</accession>
<protein>
    <submittedName>
        <fullName evidence="3">Hotdog domain-containing protein</fullName>
    </submittedName>
</protein>
<dbReference type="PANTHER" id="PTHR31793">
    <property type="entry name" value="4-HYDROXYBENZOYL-COA THIOESTERASE FAMILY MEMBER"/>
    <property type="match status" value="1"/>
</dbReference>
<comment type="similarity">
    <text evidence="1">Belongs to the 4-hydroxybenzoyl-CoA thioesterase family.</text>
</comment>
<evidence type="ECO:0000313" key="3">
    <source>
        <dbReference type="EMBL" id="WND01880.1"/>
    </source>
</evidence>
<name>A0AA52H9N7_9PROT</name>
<sequence length="162" mass="18182">MSLKPSEGVWTNGEFSFPIRVYYEDTDVGGMTYHARYVSFFERIRSESIRGSAADVSVLMDMPEEEGGPVVYVVRNINVTYHRQSTVGDILNGFSRVTKVRAAAIEIAQRIENEAGELVAEAELLVAIVDNKGRPKRWPQTVKAAWSQWMNEYQSSNDEGAS</sequence>
<organism evidence="3 4">
    <name type="scientific">Temperatibacter marinus</name>
    <dbReference type="NCBI Taxonomy" id="1456591"/>
    <lineage>
        <taxon>Bacteria</taxon>
        <taxon>Pseudomonadati</taxon>
        <taxon>Pseudomonadota</taxon>
        <taxon>Alphaproteobacteria</taxon>
        <taxon>Kordiimonadales</taxon>
        <taxon>Temperatibacteraceae</taxon>
        <taxon>Temperatibacter</taxon>
    </lineage>
</organism>
<dbReference type="GO" id="GO:0047617">
    <property type="term" value="F:fatty acyl-CoA hydrolase activity"/>
    <property type="evidence" value="ECO:0007669"/>
    <property type="project" value="TreeGrafter"/>
</dbReference>
<dbReference type="CDD" id="cd00586">
    <property type="entry name" value="4HBT"/>
    <property type="match status" value="1"/>
</dbReference>
<evidence type="ECO:0000256" key="1">
    <source>
        <dbReference type="ARBA" id="ARBA00005953"/>
    </source>
</evidence>
<dbReference type="Proteomes" id="UP001268683">
    <property type="component" value="Chromosome"/>
</dbReference>
<keyword evidence="4" id="KW-1185">Reference proteome</keyword>
<evidence type="ECO:0000256" key="2">
    <source>
        <dbReference type="ARBA" id="ARBA00022801"/>
    </source>
</evidence>
<dbReference type="SUPFAM" id="SSF54637">
    <property type="entry name" value="Thioesterase/thiol ester dehydrase-isomerase"/>
    <property type="match status" value="1"/>
</dbReference>
<dbReference type="InterPro" id="IPR029069">
    <property type="entry name" value="HotDog_dom_sf"/>
</dbReference>
<dbReference type="PIRSF" id="PIRSF003230">
    <property type="entry name" value="YbgC"/>
    <property type="match status" value="1"/>
</dbReference>
<dbReference type="KEGG" id="tmk:QGN29_09985"/>
<evidence type="ECO:0000313" key="4">
    <source>
        <dbReference type="Proteomes" id="UP001268683"/>
    </source>
</evidence>
<dbReference type="Gene3D" id="3.10.129.10">
    <property type="entry name" value="Hotdog Thioesterase"/>
    <property type="match status" value="1"/>
</dbReference>